<dbReference type="Proteomes" id="UP000011116">
    <property type="component" value="Chromosome 1H"/>
</dbReference>
<dbReference type="GeneID" id="123407714"/>
<reference evidence="2" key="2">
    <citation type="submission" date="2020-10" db="EMBL/GenBank/DDBJ databases">
        <authorList>
            <person name="Scholz U."/>
            <person name="Mascher M."/>
            <person name="Fiebig A."/>
        </authorList>
    </citation>
    <scope>NUCLEOTIDE SEQUENCE [LARGE SCALE GENOMIC DNA]</scope>
    <source>
        <strain evidence="2">cv. Morex</strain>
    </source>
</reference>
<sequence length="119" mass="13287">MWWWRRRKFRFNGVDVHCSVHTLHYFVRVQVRSSRSGKDLGRERRRRRFTRSTGRPSTVATTGAMPKTWCTAAETVPAATEPAKIAGMTVVAAKSANTMTTATALSTSTAITNEVQEEG</sequence>
<reference evidence="3" key="1">
    <citation type="journal article" date="2012" name="Nature">
        <title>A physical, genetic and functional sequence assembly of the barley genome.</title>
        <authorList>
            <consortium name="The International Barley Genome Sequencing Consortium"/>
            <person name="Mayer K.F."/>
            <person name="Waugh R."/>
            <person name="Brown J.W."/>
            <person name="Schulman A."/>
            <person name="Langridge P."/>
            <person name="Platzer M."/>
            <person name="Fincher G.B."/>
            <person name="Muehlbauer G.J."/>
            <person name="Sato K."/>
            <person name="Close T.J."/>
            <person name="Wise R.P."/>
            <person name="Stein N."/>
        </authorList>
    </citation>
    <scope>NUCLEOTIDE SEQUENCE [LARGE SCALE GENOMIC DNA]</scope>
    <source>
        <strain evidence="3">cv. Morex</strain>
    </source>
</reference>
<dbReference type="EnsemblPlants" id="HORVU.MOREX.r3.1HG0024650.1">
    <property type="protein sequence ID" value="HORVU.MOREX.r3.1HG0024650.1.CDS1"/>
    <property type="gene ID" value="HORVU.MOREX.r3.1HG0024650"/>
</dbReference>
<accession>A0A8I6WNG0</accession>
<keyword evidence="3" id="KW-1185">Reference proteome</keyword>
<protein>
    <submittedName>
        <fullName evidence="2">Uncharacterized protein</fullName>
    </submittedName>
</protein>
<gene>
    <name evidence="2" type="primary">LOC123407714</name>
</gene>
<evidence type="ECO:0000313" key="2">
    <source>
        <dbReference type="EnsemblPlants" id="HORVU.MOREX.r3.1HG0024650.1.CDS1"/>
    </source>
</evidence>
<feature type="region of interest" description="Disordered" evidence="1">
    <location>
        <begin position="34"/>
        <end position="62"/>
    </location>
</feature>
<organism evidence="2 3">
    <name type="scientific">Hordeum vulgare subsp. vulgare</name>
    <name type="common">Domesticated barley</name>
    <dbReference type="NCBI Taxonomy" id="112509"/>
    <lineage>
        <taxon>Eukaryota</taxon>
        <taxon>Viridiplantae</taxon>
        <taxon>Streptophyta</taxon>
        <taxon>Embryophyta</taxon>
        <taxon>Tracheophyta</taxon>
        <taxon>Spermatophyta</taxon>
        <taxon>Magnoliopsida</taxon>
        <taxon>Liliopsida</taxon>
        <taxon>Poales</taxon>
        <taxon>Poaceae</taxon>
        <taxon>BOP clade</taxon>
        <taxon>Pooideae</taxon>
        <taxon>Triticodae</taxon>
        <taxon>Triticeae</taxon>
        <taxon>Hordeinae</taxon>
        <taxon>Hordeum</taxon>
    </lineage>
</organism>
<evidence type="ECO:0000313" key="3">
    <source>
        <dbReference type="Proteomes" id="UP000011116"/>
    </source>
</evidence>
<reference evidence="2" key="3">
    <citation type="submission" date="2022-01" db="UniProtKB">
        <authorList>
            <consortium name="EnsemblPlants"/>
        </authorList>
    </citation>
    <scope>IDENTIFICATION</scope>
    <source>
        <strain evidence="2">subsp. vulgare</strain>
    </source>
</reference>
<dbReference type="RefSeq" id="XP_044956846.1">
    <property type="nucleotide sequence ID" value="XM_045100911.1"/>
</dbReference>
<dbReference type="Gramene" id="HORVU.MOREX.r3.1HG0024650.1">
    <property type="protein sequence ID" value="HORVU.MOREX.r3.1HG0024650.1.CDS1"/>
    <property type="gene ID" value="HORVU.MOREX.r3.1HG0024650"/>
</dbReference>
<name>A0A8I6WNG0_HORVV</name>
<proteinExistence type="predicted"/>
<evidence type="ECO:0000256" key="1">
    <source>
        <dbReference type="SAM" id="MobiDB-lite"/>
    </source>
</evidence>
<dbReference type="AlphaFoldDB" id="A0A8I6WNG0"/>
<dbReference type="KEGG" id="hvg:123407714"/>